<dbReference type="OrthoDB" id="2303151at2759"/>
<sequence>MADFDINTIISKKDRMLIKPFNLRPGYDMKYVIQYLNLYAGNMDFNKIFNNERLFDNLSIIKQNETILQWSLRVRVPLQDLLNNKKYSFYHRYCLFLSYGKGKFNNFDYYRARIHKSHMAICFSCWKLIKIDDIQPKKTYHYGWQKYVEIIEAKDLMVNHWNNKCDKPMTDFGKARIIQIAWKNYKNRPESLATRVWNALKTDDYPNDKKFLGLTPYKADRANGSNGYGYIDYDGGRFFWHPNDYGLWAKYKKELLNFRLRHYVKELLQQHGYRIINGKPWYIMVKWIENPDHYLNKDYPDLIRI</sequence>
<organism evidence="1 2">
    <name type="scientific">Diversispora epigaea</name>
    <dbReference type="NCBI Taxonomy" id="1348612"/>
    <lineage>
        <taxon>Eukaryota</taxon>
        <taxon>Fungi</taxon>
        <taxon>Fungi incertae sedis</taxon>
        <taxon>Mucoromycota</taxon>
        <taxon>Glomeromycotina</taxon>
        <taxon>Glomeromycetes</taxon>
        <taxon>Diversisporales</taxon>
        <taxon>Diversisporaceae</taxon>
        <taxon>Diversispora</taxon>
    </lineage>
</organism>
<dbReference type="AlphaFoldDB" id="A0A397JAJ9"/>
<keyword evidence="2" id="KW-1185">Reference proteome</keyword>
<dbReference type="Proteomes" id="UP000266861">
    <property type="component" value="Unassembled WGS sequence"/>
</dbReference>
<name>A0A397JAJ9_9GLOM</name>
<reference evidence="1 2" key="1">
    <citation type="submission" date="2018-08" db="EMBL/GenBank/DDBJ databases">
        <title>Genome and evolution of the arbuscular mycorrhizal fungus Diversispora epigaea (formerly Glomus versiforme) and its bacterial endosymbionts.</title>
        <authorList>
            <person name="Sun X."/>
            <person name="Fei Z."/>
            <person name="Harrison M."/>
        </authorList>
    </citation>
    <scope>NUCLEOTIDE SEQUENCE [LARGE SCALE GENOMIC DNA]</scope>
    <source>
        <strain evidence="1 2">IT104</strain>
    </source>
</reference>
<gene>
    <name evidence="1" type="ORF">Glove_115g105</name>
</gene>
<comment type="caution">
    <text evidence="1">The sequence shown here is derived from an EMBL/GenBank/DDBJ whole genome shotgun (WGS) entry which is preliminary data.</text>
</comment>
<proteinExistence type="predicted"/>
<evidence type="ECO:0000313" key="1">
    <source>
        <dbReference type="EMBL" id="RHZ82013.1"/>
    </source>
</evidence>
<evidence type="ECO:0000313" key="2">
    <source>
        <dbReference type="Proteomes" id="UP000266861"/>
    </source>
</evidence>
<protein>
    <submittedName>
        <fullName evidence="1">Uncharacterized protein</fullName>
    </submittedName>
</protein>
<dbReference type="EMBL" id="PQFF01000107">
    <property type="protein sequence ID" value="RHZ82013.1"/>
    <property type="molecule type" value="Genomic_DNA"/>
</dbReference>
<accession>A0A397JAJ9</accession>